<evidence type="ECO:0000256" key="1">
    <source>
        <dbReference type="SAM" id="Phobius"/>
    </source>
</evidence>
<keyword evidence="1" id="KW-1133">Transmembrane helix</keyword>
<feature type="transmembrane region" description="Helical" evidence="1">
    <location>
        <begin position="107"/>
        <end position="126"/>
    </location>
</feature>
<dbReference type="RefSeq" id="XP_014152070.1">
    <property type="nucleotide sequence ID" value="XM_014296595.1"/>
</dbReference>
<dbReference type="Proteomes" id="UP000054560">
    <property type="component" value="Unassembled WGS sequence"/>
</dbReference>
<keyword evidence="1" id="KW-0812">Transmembrane</keyword>
<feature type="transmembrane region" description="Helical" evidence="1">
    <location>
        <begin position="7"/>
        <end position="30"/>
    </location>
</feature>
<proteinExistence type="predicted"/>
<dbReference type="AlphaFoldDB" id="A0A0L0FQ95"/>
<dbReference type="EMBL" id="KQ242544">
    <property type="protein sequence ID" value="KNC78168.1"/>
    <property type="molecule type" value="Genomic_DNA"/>
</dbReference>
<evidence type="ECO:0000313" key="2">
    <source>
        <dbReference type="EMBL" id="KNC78168.1"/>
    </source>
</evidence>
<protein>
    <submittedName>
        <fullName evidence="2">Uncharacterized protein</fullName>
    </submittedName>
</protein>
<feature type="transmembrane region" description="Helical" evidence="1">
    <location>
        <begin position="74"/>
        <end position="95"/>
    </location>
</feature>
<organism evidence="2 3">
    <name type="scientific">Sphaeroforma arctica JP610</name>
    <dbReference type="NCBI Taxonomy" id="667725"/>
    <lineage>
        <taxon>Eukaryota</taxon>
        <taxon>Ichthyosporea</taxon>
        <taxon>Ichthyophonida</taxon>
        <taxon>Sphaeroforma</taxon>
    </lineage>
</organism>
<evidence type="ECO:0000313" key="3">
    <source>
        <dbReference type="Proteomes" id="UP000054560"/>
    </source>
</evidence>
<reference evidence="2 3" key="1">
    <citation type="submission" date="2011-02" db="EMBL/GenBank/DDBJ databases">
        <title>The Genome Sequence of Sphaeroforma arctica JP610.</title>
        <authorList>
            <consortium name="The Broad Institute Genome Sequencing Platform"/>
            <person name="Russ C."/>
            <person name="Cuomo C."/>
            <person name="Young S.K."/>
            <person name="Zeng Q."/>
            <person name="Gargeya S."/>
            <person name="Alvarado L."/>
            <person name="Berlin A."/>
            <person name="Chapman S.B."/>
            <person name="Chen Z."/>
            <person name="Freedman E."/>
            <person name="Gellesch M."/>
            <person name="Goldberg J."/>
            <person name="Griggs A."/>
            <person name="Gujja S."/>
            <person name="Heilman E."/>
            <person name="Heiman D."/>
            <person name="Howarth C."/>
            <person name="Mehta T."/>
            <person name="Neiman D."/>
            <person name="Pearson M."/>
            <person name="Roberts A."/>
            <person name="Saif S."/>
            <person name="Shea T."/>
            <person name="Shenoy N."/>
            <person name="Sisk P."/>
            <person name="Stolte C."/>
            <person name="Sykes S."/>
            <person name="White J."/>
            <person name="Yandava C."/>
            <person name="Burger G."/>
            <person name="Gray M.W."/>
            <person name="Holland P.W.H."/>
            <person name="King N."/>
            <person name="Lang F.B.F."/>
            <person name="Roger A.J."/>
            <person name="Ruiz-Trillo I."/>
            <person name="Haas B."/>
            <person name="Nusbaum C."/>
            <person name="Birren B."/>
        </authorList>
    </citation>
    <scope>NUCLEOTIDE SEQUENCE [LARGE SCALE GENOMIC DNA]</scope>
    <source>
        <strain evidence="2 3">JP610</strain>
    </source>
</reference>
<dbReference type="GeneID" id="25909890"/>
<gene>
    <name evidence="2" type="ORF">SARC_09386</name>
</gene>
<keyword evidence="3" id="KW-1185">Reference proteome</keyword>
<feature type="transmembrane region" description="Helical" evidence="1">
    <location>
        <begin position="141"/>
        <end position="164"/>
    </location>
</feature>
<keyword evidence="1" id="KW-0472">Membrane</keyword>
<name>A0A0L0FQ95_9EUKA</name>
<sequence length="173" mass="19126">MSRFFTCITFVMVIACLVLVGFGLLTTNWFEGPDGFHVGLASLCEEHVVIVKGHTITYCTSFTLNNFANETERGLTAALVICCFISLMAGALMSYSCCDHTNQPIRVLMMLQTLILIVTCVIYGFYRSQRLPLHCKIGSSYYAVLIAIPATFVTGLFSSCGLSYSHRGYERLA</sequence>
<dbReference type="PROSITE" id="PS51257">
    <property type="entry name" value="PROKAR_LIPOPROTEIN"/>
    <property type="match status" value="1"/>
</dbReference>
<accession>A0A0L0FQ95</accession>